<dbReference type="PANTHER" id="PTHR47804:SF1">
    <property type="entry name" value="DUF2421 DOMAIN-CONTAINING PROTEIN"/>
    <property type="match status" value="1"/>
</dbReference>
<feature type="transmembrane region" description="Helical" evidence="6">
    <location>
        <begin position="549"/>
        <end position="569"/>
    </location>
</feature>
<keyword evidence="4 6" id="KW-0472">Membrane</keyword>
<feature type="domain" description="Integral membrane bound transporter" evidence="8">
    <location>
        <begin position="995"/>
        <end position="1129"/>
    </location>
</feature>
<feature type="transmembrane region" description="Helical" evidence="6">
    <location>
        <begin position="981"/>
        <end position="1001"/>
    </location>
</feature>
<dbReference type="OrthoDB" id="68611at2759"/>
<dbReference type="STRING" id="269621.A0A238F582"/>
<dbReference type="InterPro" id="IPR049453">
    <property type="entry name" value="Memb_transporter_dom"/>
</dbReference>
<feature type="region of interest" description="Disordered" evidence="5">
    <location>
        <begin position="1"/>
        <end position="150"/>
    </location>
</feature>
<feature type="compositionally biased region" description="Polar residues" evidence="5">
    <location>
        <begin position="284"/>
        <end position="295"/>
    </location>
</feature>
<dbReference type="GO" id="GO:0016020">
    <property type="term" value="C:membrane"/>
    <property type="evidence" value="ECO:0007669"/>
    <property type="project" value="UniProtKB-SubCell"/>
</dbReference>
<dbReference type="InterPro" id="IPR052430">
    <property type="entry name" value="IVT-Associated"/>
</dbReference>
<feature type="region of interest" description="Disordered" evidence="5">
    <location>
        <begin position="262"/>
        <end position="344"/>
    </location>
</feature>
<feature type="compositionally biased region" description="Polar residues" evidence="5">
    <location>
        <begin position="8"/>
        <end position="20"/>
    </location>
</feature>
<protein>
    <submittedName>
        <fullName evidence="9">BQ2448_2090 protein</fullName>
    </submittedName>
</protein>
<evidence type="ECO:0000256" key="6">
    <source>
        <dbReference type="SAM" id="Phobius"/>
    </source>
</evidence>
<evidence type="ECO:0000256" key="3">
    <source>
        <dbReference type="ARBA" id="ARBA00022989"/>
    </source>
</evidence>
<gene>
    <name evidence="9" type="ORF">BQ2448_2090</name>
</gene>
<name>A0A238F582_9BASI</name>
<feature type="transmembrane region" description="Helical" evidence="6">
    <location>
        <begin position="1057"/>
        <end position="1076"/>
    </location>
</feature>
<organism evidence="9 10">
    <name type="scientific">Microbotryum intermedium</name>
    <dbReference type="NCBI Taxonomy" id="269621"/>
    <lineage>
        <taxon>Eukaryota</taxon>
        <taxon>Fungi</taxon>
        <taxon>Dikarya</taxon>
        <taxon>Basidiomycota</taxon>
        <taxon>Pucciniomycotina</taxon>
        <taxon>Microbotryomycetes</taxon>
        <taxon>Microbotryales</taxon>
        <taxon>Microbotryaceae</taxon>
        <taxon>Microbotryum</taxon>
    </lineage>
</organism>
<feature type="region of interest" description="Disordered" evidence="5">
    <location>
        <begin position="177"/>
        <end position="231"/>
    </location>
</feature>
<feature type="transmembrane region" description="Helical" evidence="6">
    <location>
        <begin position="463"/>
        <end position="483"/>
    </location>
</feature>
<keyword evidence="10" id="KW-1185">Reference proteome</keyword>
<evidence type="ECO:0000313" key="9">
    <source>
        <dbReference type="EMBL" id="SCV69070.1"/>
    </source>
</evidence>
<feature type="compositionally biased region" description="Low complexity" evidence="5">
    <location>
        <begin position="49"/>
        <end position="69"/>
    </location>
</feature>
<dbReference type="Pfam" id="PF10334">
    <property type="entry name" value="BRE4"/>
    <property type="match status" value="1"/>
</dbReference>
<feature type="transmembrane region" description="Helical" evidence="6">
    <location>
        <begin position="432"/>
        <end position="451"/>
    </location>
</feature>
<feature type="domain" description="DUF2421" evidence="7">
    <location>
        <begin position="1207"/>
        <end position="1318"/>
    </location>
</feature>
<evidence type="ECO:0000313" key="10">
    <source>
        <dbReference type="Proteomes" id="UP000198372"/>
    </source>
</evidence>
<evidence type="ECO:0000259" key="8">
    <source>
        <dbReference type="Pfam" id="PF13515"/>
    </source>
</evidence>
<feature type="compositionally biased region" description="Basic residues" evidence="5">
    <location>
        <begin position="323"/>
        <end position="336"/>
    </location>
</feature>
<accession>A0A238F582</accession>
<evidence type="ECO:0000256" key="5">
    <source>
        <dbReference type="SAM" id="MobiDB-lite"/>
    </source>
</evidence>
<evidence type="ECO:0000259" key="7">
    <source>
        <dbReference type="Pfam" id="PF10334"/>
    </source>
</evidence>
<dbReference type="Pfam" id="PF13515">
    <property type="entry name" value="FUSC_2"/>
    <property type="match status" value="1"/>
</dbReference>
<evidence type="ECO:0000256" key="4">
    <source>
        <dbReference type="ARBA" id="ARBA00023136"/>
    </source>
</evidence>
<reference evidence="10" key="1">
    <citation type="submission" date="2016-09" db="EMBL/GenBank/DDBJ databases">
        <authorList>
            <person name="Jeantristanb JTB J.-T."/>
            <person name="Ricardo R."/>
        </authorList>
    </citation>
    <scope>NUCLEOTIDE SEQUENCE [LARGE SCALE GENOMIC DNA]</scope>
</reference>
<feature type="compositionally biased region" description="Low complexity" evidence="5">
    <location>
        <begin position="90"/>
        <end position="105"/>
    </location>
</feature>
<feature type="compositionally biased region" description="Basic residues" evidence="5">
    <location>
        <begin position="210"/>
        <end position="220"/>
    </location>
</feature>
<feature type="compositionally biased region" description="Low complexity" evidence="5">
    <location>
        <begin position="123"/>
        <end position="137"/>
    </location>
</feature>
<feature type="transmembrane region" description="Helical" evidence="6">
    <location>
        <begin position="1013"/>
        <end position="1037"/>
    </location>
</feature>
<dbReference type="Proteomes" id="UP000198372">
    <property type="component" value="Unassembled WGS sequence"/>
</dbReference>
<dbReference type="InterPro" id="IPR018820">
    <property type="entry name" value="BRE4-related_DUF2421"/>
</dbReference>
<sequence>MGHDDQHASVSSGCNTTAPSTARAQAQVARRNNDNDDDDRVLADRRRPAPALGEASVAAAAPSPIPITRSLRRSSRRIPSETYSTHQRDAPAPVSATVAAAAAAAGRHDPESSSPNHPGPLASTSISSSFVSPSSFESPRHPWHDAKYRDTIERAQNKGDPASWGVLHAAMLASSGASVGPAGTSGGPPLPGFGDPPSAADSGERERTFGHSRSKTRSRSKSGNLTVAKKASQSSLFWLSSAFNRHDTSLSSAAERQADVLTEEPHSYAQVRPDHDHEDGGRYPTNTSTSASSQLARPRPHEEPASQAQDSDTDEDAHDRPRGQTRTRTRLRRSRSSVHSLSSASTSSELHESFMKRLYSRVLPLSDLQKNIIKCVLAYFIAELFTFVPFLTELLGSPWDVDGPVRNAHVISTVAVYFYPARTIGSMFEADCFMVLGAMYATFLCCGSMAMSVWLDRLGHEQLAHAVVLILWLGGGYTVLAYAKTSVNKKPSFTTACSMVSLIASVIITKEGAFHIGRFQSQAILQMLVSVCARIHPTRLVTYIEMLRLMQLIVVCGSGISNAVCFLLWPMSATSRLQSDLNKTLASFSTLLDMLTKTFLLDDDITTRPAALVRAVDQHQASFTMLKSSLAQAKFETFDARMSATTSSYDEVVRIMTRLAQGLTGMRAGCTLQYDLIKARADGILQFGKDKAEARAPETDDAKGLMEELVVFEKFKERVGPSLETLSSVSRSALSLLRTSFVQTKAGSATRETIRSDDPETGAHLLSADNLLELKQELVSSLILFKREHSRAIKILYRSLPAQTIYGPGELEKQQAEETPLIRKRTKEEEEGPNESLFRVYHYCFNVEEWAKELSRLIEVFVEIRTTEEEVERKAIERRRRWGPFAGIAAFSSKVETSTRSRLNQRERRSKAAEGTSSRSSRWYYWLTTLSSDPGNGPFPVIVDGALSSHQFPSSQLSGFGAFKQQLWIIGYRLRQPSVKFAIKTGAGAALLASAAFISQLRPVWIRWRGEWALISYMVIMAPVVGGTNLLAFGRVLGTLAGGVLAVLCYDSFPENAIALPLLGALVSVPCFYVIVTRPQFGPSSRFVLLTFNLTCLYAFNLREADTHPASIAFHRTVAVSFGVVYGLIANTFVWPFEARRELRKGLSEFFLNSAYLYERIVRTYSHPPPALIARANHSHSRPTSDGIIDERTSLISTDAQGQLKMNEHEFVAMEVHLQLSLIKLQGLLSATSHEPRLKGPFPIASYHTILSSCQTILDLLTSIQHVTNREAWFTTVRRDFVIPANPERREMVGNVLLYFSLLASALTLKTPMPAFLPPAKEAREQLVRRLRSLPVVKRRLVRGGSEGLLYLGYALTMKDVIAQLDLLGATFQSLFGIIGGATSTASFEALFADEIADSMSSGCEDSSEESL</sequence>
<feature type="transmembrane region" description="Helical" evidence="6">
    <location>
        <begin position="1112"/>
        <end position="1135"/>
    </location>
</feature>
<keyword evidence="3 6" id="KW-1133">Transmembrane helix</keyword>
<feature type="compositionally biased region" description="Basic and acidic residues" evidence="5">
    <location>
        <begin position="272"/>
        <end position="281"/>
    </location>
</feature>
<evidence type="ECO:0000256" key="1">
    <source>
        <dbReference type="ARBA" id="ARBA00004141"/>
    </source>
</evidence>
<feature type="compositionally biased region" description="Basic and acidic residues" evidence="5">
    <location>
        <begin position="138"/>
        <end position="150"/>
    </location>
</feature>
<comment type="subcellular location">
    <subcellularLocation>
        <location evidence="1">Membrane</location>
        <topology evidence="1">Multi-pass membrane protein</topology>
    </subcellularLocation>
</comment>
<proteinExistence type="predicted"/>
<dbReference type="PANTHER" id="PTHR47804">
    <property type="entry name" value="60S RIBOSOMAL PROTEIN L19"/>
    <property type="match status" value="1"/>
</dbReference>
<dbReference type="EMBL" id="FMSP01000004">
    <property type="protein sequence ID" value="SCV69070.1"/>
    <property type="molecule type" value="Genomic_DNA"/>
</dbReference>
<evidence type="ECO:0000256" key="2">
    <source>
        <dbReference type="ARBA" id="ARBA00022692"/>
    </source>
</evidence>
<feature type="transmembrane region" description="Helical" evidence="6">
    <location>
        <begin position="1083"/>
        <end position="1100"/>
    </location>
</feature>
<keyword evidence="2 6" id="KW-0812">Transmembrane</keyword>